<evidence type="ECO:0000256" key="1">
    <source>
        <dbReference type="ARBA" id="ARBA00022603"/>
    </source>
</evidence>
<dbReference type="AlphaFoldDB" id="A0A7M3T6X5"/>
<keyword evidence="9" id="KW-1185">Reference proteome</keyword>
<dbReference type="InterPro" id="IPR002052">
    <property type="entry name" value="DNA_methylase_N6_adenine_CS"/>
</dbReference>
<reference evidence="8 9" key="1">
    <citation type="submission" date="2020-02" db="EMBL/GenBank/DDBJ databases">
        <title>complete genome sequence of Rhodobacteraceae bacterium.</title>
        <authorList>
            <person name="Park J."/>
            <person name="Kim Y.-S."/>
            <person name="Kim K.-H."/>
        </authorList>
    </citation>
    <scope>NUCLEOTIDE SEQUENCE [LARGE SCALE GENOMIC DNA]</scope>
    <source>
        <strain evidence="8 9">RR4-56</strain>
    </source>
</reference>
<feature type="domain" description="Methyltransferase small" evidence="6">
    <location>
        <begin position="110"/>
        <end position="211"/>
    </location>
</feature>
<dbReference type="Gene3D" id="3.40.50.150">
    <property type="entry name" value="Vaccinia Virus protein VP39"/>
    <property type="match status" value="1"/>
</dbReference>
<dbReference type="EC" id="2.1.1.297" evidence="5"/>
<evidence type="ECO:0000256" key="4">
    <source>
        <dbReference type="ARBA" id="ARBA00048391"/>
    </source>
</evidence>
<keyword evidence="2 5" id="KW-0808">Transferase</keyword>
<dbReference type="InterPro" id="IPR007848">
    <property type="entry name" value="Small_mtfrase_dom"/>
</dbReference>
<dbReference type="InterPro" id="IPR050320">
    <property type="entry name" value="N5-glutamine_MTase"/>
</dbReference>
<dbReference type="HAMAP" id="MF_02126">
    <property type="entry name" value="RF_methyltr_PrmC"/>
    <property type="match status" value="1"/>
</dbReference>
<dbReference type="Proteomes" id="UP000503336">
    <property type="component" value="Chromosome"/>
</dbReference>
<keyword evidence="1 5" id="KW-0489">Methyltransferase</keyword>
<gene>
    <name evidence="5 8" type="primary">prmC</name>
    <name evidence="8" type="ORF">G5B40_05040</name>
</gene>
<accession>A0A7M3T6X5</accession>
<evidence type="ECO:0000256" key="5">
    <source>
        <dbReference type="HAMAP-Rule" id="MF_02126"/>
    </source>
</evidence>
<evidence type="ECO:0000313" key="8">
    <source>
        <dbReference type="EMBL" id="QIE57756.1"/>
    </source>
</evidence>
<dbReference type="GO" id="GO:0003676">
    <property type="term" value="F:nucleic acid binding"/>
    <property type="evidence" value="ECO:0007669"/>
    <property type="project" value="InterPro"/>
</dbReference>
<dbReference type="KEGG" id="hdh:G5B40_05040"/>
<comment type="function">
    <text evidence="5">Methylates the class 1 translation termination release factors RF1/PrfA and RF2/PrfB on the glutamine residue of the universally conserved GGQ motif.</text>
</comment>
<feature type="binding site" evidence="5">
    <location>
        <begin position="182"/>
        <end position="185"/>
    </location>
    <ligand>
        <name>substrate</name>
    </ligand>
</feature>
<dbReference type="Pfam" id="PF05175">
    <property type="entry name" value="MTS"/>
    <property type="match status" value="1"/>
</dbReference>
<dbReference type="InterPro" id="IPR029063">
    <property type="entry name" value="SAM-dependent_MTases_sf"/>
</dbReference>
<evidence type="ECO:0000256" key="2">
    <source>
        <dbReference type="ARBA" id="ARBA00022679"/>
    </source>
</evidence>
<dbReference type="InterPro" id="IPR019874">
    <property type="entry name" value="RF_methyltr_PrmC"/>
</dbReference>
<dbReference type="EMBL" id="CP049056">
    <property type="protein sequence ID" value="QIE57756.1"/>
    <property type="molecule type" value="Genomic_DNA"/>
</dbReference>
<dbReference type="Gene3D" id="1.10.8.10">
    <property type="entry name" value="DNA helicase RuvA subunit, C-terminal domain"/>
    <property type="match status" value="1"/>
</dbReference>
<dbReference type="Pfam" id="PF17827">
    <property type="entry name" value="PrmC_N"/>
    <property type="match status" value="1"/>
</dbReference>
<dbReference type="PANTHER" id="PTHR18895">
    <property type="entry name" value="HEMK METHYLTRANSFERASE"/>
    <property type="match status" value="1"/>
</dbReference>
<evidence type="ECO:0000313" key="9">
    <source>
        <dbReference type="Proteomes" id="UP000503336"/>
    </source>
</evidence>
<name>A0A7M3T6X5_9RHOB</name>
<dbReference type="InterPro" id="IPR004556">
    <property type="entry name" value="HemK-like"/>
</dbReference>
<sequence>MRRRATARLSEAGVENAARDVELLLRWATGLDAPALVSRAGEAATAEARVRFESALSRREARAPVSHIVGGRAFWGRWFEVTPDVLDPRPESETLIAAALERAAGAAPPARVLDLGVGSGCLLGTVLAERREATGLGIDASRAALAVAARNMAALEIADRAEMRLGDWLDGLTEGFDMILCNPPYIARAEMDGLSPEVLEHEPRIALTPGGDGLDAYRRIAPDLACYLRRGGRALFEIGPDQAAQAATIFAAFGWPHPIVHRDMDGRDRCLEYRRKP</sequence>
<comment type="similarity">
    <text evidence="5">Belongs to the protein N5-glutamine methyltransferase family. PrmC subfamily.</text>
</comment>
<feature type="binding site" evidence="5">
    <location>
        <position position="182"/>
    </location>
    <ligand>
        <name>S-adenosyl-L-methionine</name>
        <dbReference type="ChEBI" id="CHEBI:59789"/>
    </ligand>
</feature>
<dbReference type="GO" id="GO:0032259">
    <property type="term" value="P:methylation"/>
    <property type="evidence" value="ECO:0007669"/>
    <property type="project" value="UniProtKB-KW"/>
</dbReference>
<feature type="binding site" evidence="5">
    <location>
        <begin position="116"/>
        <end position="120"/>
    </location>
    <ligand>
        <name>S-adenosyl-L-methionine</name>
        <dbReference type="ChEBI" id="CHEBI:59789"/>
    </ligand>
</feature>
<dbReference type="InterPro" id="IPR040758">
    <property type="entry name" value="PrmC_N"/>
</dbReference>
<keyword evidence="3 5" id="KW-0949">S-adenosyl-L-methionine</keyword>
<dbReference type="NCBIfam" id="TIGR00536">
    <property type="entry name" value="hemK_fam"/>
    <property type="match status" value="1"/>
</dbReference>
<comment type="catalytic activity">
    <reaction evidence="4 5">
        <text>L-glutaminyl-[peptide chain release factor] + S-adenosyl-L-methionine = N(5)-methyl-L-glutaminyl-[peptide chain release factor] + S-adenosyl-L-homocysteine + H(+)</text>
        <dbReference type="Rhea" id="RHEA:42896"/>
        <dbReference type="Rhea" id="RHEA-COMP:10271"/>
        <dbReference type="Rhea" id="RHEA-COMP:10272"/>
        <dbReference type="ChEBI" id="CHEBI:15378"/>
        <dbReference type="ChEBI" id="CHEBI:30011"/>
        <dbReference type="ChEBI" id="CHEBI:57856"/>
        <dbReference type="ChEBI" id="CHEBI:59789"/>
        <dbReference type="ChEBI" id="CHEBI:61891"/>
        <dbReference type="EC" id="2.1.1.297"/>
    </reaction>
</comment>
<feature type="binding site" evidence="5">
    <location>
        <position position="139"/>
    </location>
    <ligand>
        <name>S-adenosyl-L-methionine</name>
        <dbReference type="ChEBI" id="CHEBI:59789"/>
    </ligand>
</feature>
<feature type="binding site" evidence="5">
    <location>
        <position position="168"/>
    </location>
    <ligand>
        <name>S-adenosyl-L-methionine</name>
        <dbReference type="ChEBI" id="CHEBI:59789"/>
    </ligand>
</feature>
<dbReference type="PROSITE" id="PS00092">
    <property type="entry name" value="N6_MTASE"/>
    <property type="match status" value="1"/>
</dbReference>
<evidence type="ECO:0000259" key="7">
    <source>
        <dbReference type="Pfam" id="PF17827"/>
    </source>
</evidence>
<dbReference type="PANTHER" id="PTHR18895:SF74">
    <property type="entry name" value="MTRF1L RELEASE FACTOR GLUTAMINE METHYLTRANSFERASE"/>
    <property type="match status" value="1"/>
</dbReference>
<dbReference type="SUPFAM" id="SSF53335">
    <property type="entry name" value="S-adenosyl-L-methionine-dependent methyltransferases"/>
    <property type="match status" value="1"/>
</dbReference>
<organism evidence="8 9">
    <name type="scientific">Pikeienuella piscinae</name>
    <dbReference type="NCBI Taxonomy" id="2748098"/>
    <lineage>
        <taxon>Bacteria</taxon>
        <taxon>Pseudomonadati</taxon>
        <taxon>Pseudomonadota</taxon>
        <taxon>Alphaproteobacteria</taxon>
        <taxon>Rhodobacterales</taxon>
        <taxon>Paracoccaceae</taxon>
        <taxon>Pikeienuella</taxon>
    </lineage>
</organism>
<proteinExistence type="inferred from homology"/>
<evidence type="ECO:0000259" key="6">
    <source>
        <dbReference type="Pfam" id="PF05175"/>
    </source>
</evidence>
<dbReference type="NCBIfam" id="TIGR03534">
    <property type="entry name" value="RF_mod_PrmC"/>
    <property type="match status" value="1"/>
</dbReference>
<feature type="domain" description="Release factor glutamine methyltransferase N-terminal" evidence="7">
    <location>
        <begin position="2"/>
        <end position="70"/>
    </location>
</feature>
<dbReference type="CDD" id="cd02440">
    <property type="entry name" value="AdoMet_MTases"/>
    <property type="match status" value="1"/>
</dbReference>
<dbReference type="GO" id="GO:0102559">
    <property type="term" value="F:peptide chain release factor N(5)-glutamine methyltransferase activity"/>
    <property type="evidence" value="ECO:0007669"/>
    <property type="project" value="UniProtKB-EC"/>
</dbReference>
<protein>
    <recommendedName>
        <fullName evidence="5">Release factor glutamine methyltransferase</fullName>
        <shortName evidence="5">RF MTase</shortName>
        <ecNumber evidence="5">2.1.1.297</ecNumber>
    </recommendedName>
    <alternativeName>
        <fullName evidence="5">N5-glutamine methyltransferase PrmC</fullName>
    </alternativeName>
    <alternativeName>
        <fullName evidence="5">Protein-(glutamine-N5) MTase PrmC</fullName>
    </alternativeName>
    <alternativeName>
        <fullName evidence="5">Protein-glutamine N-methyltransferase PrmC</fullName>
    </alternativeName>
</protein>
<evidence type="ECO:0000256" key="3">
    <source>
        <dbReference type="ARBA" id="ARBA00022691"/>
    </source>
</evidence>